<evidence type="ECO:0000256" key="1">
    <source>
        <dbReference type="SAM" id="MobiDB-lite"/>
    </source>
</evidence>
<evidence type="ECO:0000313" key="3">
    <source>
        <dbReference type="Proteomes" id="UP000593875"/>
    </source>
</evidence>
<dbReference type="AlphaFoldDB" id="A0A7L9U1S7"/>
<gene>
    <name evidence="2" type="ORF">LPB04_18920</name>
</gene>
<evidence type="ECO:0000313" key="2">
    <source>
        <dbReference type="EMBL" id="QOL48991.1"/>
    </source>
</evidence>
<reference evidence="2 3" key="1">
    <citation type="submission" date="2020-10" db="EMBL/GenBank/DDBJ databases">
        <title>Genome sequencing of Massilia sp. LPB0304.</title>
        <authorList>
            <person name="Kim J."/>
        </authorList>
    </citation>
    <scope>NUCLEOTIDE SEQUENCE [LARGE SCALE GENOMIC DNA]</scope>
    <source>
        <strain evidence="2 3">LPB0304</strain>
    </source>
</reference>
<dbReference type="Proteomes" id="UP000593875">
    <property type="component" value="Chromosome"/>
</dbReference>
<dbReference type="Pfam" id="PF05930">
    <property type="entry name" value="Phage_AlpA"/>
    <property type="match status" value="1"/>
</dbReference>
<dbReference type="EMBL" id="CP062941">
    <property type="protein sequence ID" value="QOL48991.1"/>
    <property type="molecule type" value="Genomic_DNA"/>
</dbReference>
<dbReference type="InterPro" id="IPR010260">
    <property type="entry name" value="AlpA"/>
</dbReference>
<proteinExistence type="predicted"/>
<protein>
    <submittedName>
        <fullName evidence="2">AlpA family phage regulatory protein</fullName>
    </submittedName>
</protein>
<dbReference type="Gene3D" id="1.10.238.160">
    <property type="match status" value="1"/>
</dbReference>
<feature type="compositionally biased region" description="Basic and acidic residues" evidence="1">
    <location>
        <begin position="104"/>
        <end position="116"/>
    </location>
</feature>
<dbReference type="KEGG" id="mlir:LPB04_18920"/>
<name>A0A7L9U1S7_9BURK</name>
<feature type="region of interest" description="Disordered" evidence="1">
    <location>
        <begin position="48"/>
        <end position="129"/>
    </location>
</feature>
<sequence>MQIPTLPGSGRIIRIREVMSMTGLSRSSIYSAIKQGTFPAQLKPSARIGLAGERGDPIEGNTSSWPTGRVTIAPSWARQRNERQDPSRVGSNLRGHQYRGDQSLQRDRQRQGKERAGPLPRGRNVQARS</sequence>
<organism evidence="2 3">
    <name type="scientific">Massilia litorea</name>
    <dbReference type="NCBI Taxonomy" id="2769491"/>
    <lineage>
        <taxon>Bacteria</taxon>
        <taxon>Pseudomonadati</taxon>
        <taxon>Pseudomonadota</taxon>
        <taxon>Betaproteobacteria</taxon>
        <taxon>Burkholderiales</taxon>
        <taxon>Oxalobacteraceae</taxon>
        <taxon>Telluria group</taxon>
        <taxon>Massilia</taxon>
    </lineage>
</organism>
<keyword evidence="3" id="KW-1185">Reference proteome</keyword>
<accession>A0A7L9U1S7</accession>